<keyword evidence="4" id="KW-0732">Signal</keyword>
<dbReference type="Pfam" id="PF07495">
    <property type="entry name" value="Y_Y_Y"/>
    <property type="match status" value="1"/>
</dbReference>
<dbReference type="OrthoDB" id="9806995at2"/>
<dbReference type="InterPro" id="IPR036388">
    <property type="entry name" value="WH-like_DNA-bd_sf"/>
</dbReference>
<dbReference type="InterPro" id="IPR015943">
    <property type="entry name" value="WD40/YVTN_repeat-like_dom_sf"/>
</dbReference>
<evidence type="ECO:0000313" key="7">
    <source>
        <dbReference type="Proteomes" id="UP000239590"/>
    </source>
</evidence>
<keyword evidence="7" id="KW-1185">Reference proteome</keyword>
<feature type="transmembrane region" description="Helical" evidence="3">
    <location>
        <begin position="756"/>
        <end position="774"/>
    </location>
</feature>
<accession>A0A2S7IIE1</accession>
<dbReference type="GO" id="GO:0003677">
    <property type="term" value="F:DNA binding"/>
    <property type="evidence" value="ECO:0007669"/>
    <property type="project" value="InterPro"/>
</dbReference>
<dbReference type="InterPro" id="IPR016032">
    <property type="entry name" value="Sig_transdc_resp-reg_C-effctor"/>
</dbReference>
<feature type="chain" id="PRO_5015460227" evidence="4">
    <location>
        <begin position="20"/>
        <end position="963"/>
    </location>
</feature>
<evidence type="ECO:0000313" key="6">
    <source>
        <dbReference type="EMBL" id="PQA55703.1"/>
    </source>
</evidence>
<name>A0A2S7IIE1_9BACT</name>
<dbReference type="AlphaFoldDB" id="A0A2S7IIE1"/>
<dbReference type="Gene3D" id="2.60.40.10">
    <property type="entry name" value="Immunoglobulins"/>
    <property type="match status" value="1"/>
</dbReference>
<dbReference type="Gene3D" id="2.130.10.10">
    <property type="entry name" value="YVTN repeat-like/Quinoprotein amine dehydrogenase"/>
    <property type="match status" value="3"/>
</dbReference>
<feature type="coiled-coil region" evidence="2">
    <location>
        <begin position="789"/>
        <end position="828"/>
    </location>
</feature>
<feature type="signal peptide" evidence="4">
    <location>
        <begin position="1"/>
        <end position="19"/>
    </location>
</feature>
<dbReference type="SMART" id="SM00421">
    <property type="entry name" value="HTH_LUXR"/>
    <property type="match status" value="1"/>
</dbReference>
<dbReference type="EMBL" id="PTRA01000004">
    <property type="protein sequence ID" value="PQA55703.1"/>
    <property type="molecule type" value="Genomic_DNA"/>
</dbReference>
<dbReference type="PANTHER" id="PTHR43547">
    <property type="entry name" value="TWO-COMPONENT HISTIDINE KINASE"/>
    <property type="match status" value="1"/>
</dbReference>
<evidence type="ECO:0000256" key="3">
    <source>
        <dbReference type="SAM" id="Phobius"/>
    </source>
</evidence>
<dbReference type="RefSeq" id="WP_104715162.1">
    <property type="nucleotide sequence ID" value="NZ_PTRA01000004.1"/>
</dbReference>
<dbReference type="SUPFAM" id="SSF46894">
    <property type="entry name" value="C-terminal effector domain of the bipartite response regulators"/>
    <property type="match status" value="1"/>
</dbReference>
<dbReference type="Gene3D" id="1.10.10.10">
    <property type="entry name" value="Winged helix-like DNA-binding domain superfamily/Winged helix DNA-binding domain"/>
    <property type="match status" value="1"/>
</dbReference>
<keyword evidence="3" id="KW-0472">Membrane</keyword>
<gene>
    <name evidence="6" type="ORF">C5O19_20055</name>
</gene>
<protein>
    <submittedName>
        <fullName evidence="6">Transcriptional regulator</fullName>
    </submittedName>
</protein>
<dbReference type="Proteomes" id="UP000239590">
    <property type="component" value="Unassembled WGS sequence"/>
</dbReference>
<feature type="domain" description="HTH luxR-type" evidence="5">
    <location>
        <begin position="898"/>
        <end position="955"/>
    </location>
</feature>
<reference evidence="7" key="1">
    <citation type="submission" date="2018-02" db="EMBL/GenBank/DDBJ databases">
        <title>Genome sequencing of Solimonas sp. HR-BB.</title>
        <authorList>
            <person name="Lee Y."/>
            <person name="Jeon C.O."/>
        </authorList>
    </citation>
    <scope>NUCLEOTIDE SEQUENCE [LARGE SCALE GENOMIC DNA]</scope>
    <source>
        <strain evidence="7">HR-U</strain>
    </source>
</reference>
<keyword evidence="2" id="KW-0175">Coiled coil</keyword>
<dbReference type="InterPro" id="IPR000792">
    <property type="entry name" value="Tscrpt_reg_LuxR_C"/>
</dbReference>
<dbReference type="GO" id="GO:0000155">
    <property type="term" value="F:phosphorelay sensor kinase activity"/>
    <property type="evidence" value="ECO:0007669"/>
    <property type="project" value="TreeGrafter"/>
</dbReference>
<dbReference type="InterPro" id="IPR011123">
    <property type="entry name" value="Y_Y_Y"/>
</dbReference>
<evidence type="ECO:0000259" key="5">
    <source>
        <dbReference type="SMART" id="SM00421"/>
    </source>
</evidence>
<dbReference type="GO" id="GO:0006355">
    <property type="term" value="P:regulation of DNA-templated transcription"/>
    <property type="evidence" value="ECO:0007669"/>
    <property type="project" value="InterPro"/>
</dbReference>
<evidence type="ECO:0000256" key="1">
    <source>
        <dbReference type="ARBA" id="ARBA00022553"/>
    </source>
</evidence>
<keyword evidence="3" id="KW-0812">Transmembrane</keyword>
<proteinExistence type="predicted"/>
<keyword evidence="3" id="KW-1133">Transmembrane helix</keyword>
<dbReference type="PANTHER" id="PTHR43547:SF2">
    <property type="entry name" value="HYBRID SIGNAL TRANSDUCTION HISTIDINE KINASE C"/>
    <property type="match status" value="1"/>
</dbReference>
<dbReference type="SUPFAM" id="SSF63829">
    <property type="entry name" value="Calcium-dependent phosphotriesterase"/>
    <property type="match status" value="2"/>
</dbReference>
<dbReference type="InterPro" id="IPR013783">
    <property type="entry name" value="Ig-like_fold"/>
</dbReference>
<evidence type="ECO:0000256" key="2">
    <source>
        <dbReference type="SAM" id="Coils"/>
    </source>
</evidence>
<evidence type="ECO:0000256" key="4">
    <source>
        <dbReference type="SAM" id="SignalP"/>
    </source>
</evidence>
<sequence length="963" mass="110941">MKHILCLVLSIVFFSQSHAQHQLASPQIIHYSTTEYKAGMQNWDVAQDQQGIMYFGNNEGLLTFNGRFWNTYPLANHTAVRSLKIDTQNRIYVGGLGEIGYFFPNANGVLTYHSLMPLLHSKDRNFSDVWHICIRGEEVFFQSLRQIMRLYRGKITVYKSTRAWSFLGMAQEQLYAQDREKGLFRYERGTWVLQSSEEPLQKLGVTSLRSYGRDTLLVTTLERGVFLLHGPKIERKATALDAIFNSDRIYCSAQVGQETYAFGTTSAGLYLMNRAGKALQKYTSAEGLQNSNVRAIWLDRNQNLWLALDDGIDFIAINSPIQYLYPSGNKHTTGYALYKQGRTLYAGTSNGLFRATLEGSTQDLSRAQGTFTEIPAAKGQVWRLGELRGKLYMGHENGFFQIEQDQVKPVYHFPGTWLWVPFSGTDYLVGTYDGLRHLRYENGSVNGIQDLKGLKESLRFVYADSVRRTIWASHPSRGVFRMQWSPGQTALQQIRLYTQQDGLPSSLYNYVYAVKNRLVVSTERGIYEFNEAQNRFVPSSLFQPILGNLAVQYLKEDAQGNIWFVSHKRLGVIDFQPRNGQKFRIVYFPELTDKLVGGFESLYPVDPQNIFVGSHKGFIHINYEQYRTQVSKPLILLSEIKASGDSVVFGGYFVEQGKVKATQDSQQRLQLSAGMNSLHFAYASPLEYETNTTEYSYRLQGETEEWSAWSTKSEKDYTNLPWGAYTFQVKARNNQGNESAILSYQLYIEPAWYESYWSYLVYALLAAGLVYYLFHWQKRKHRSEQKQLTYLHQLELDRAEKELVRLQNEQLEADVDFKNRELAAMTMQLVQRGEVLVKVKEVVSTLAKKQDTKDSAVSFRQVLRLIRDVESKDADWGQFTLHFNTVHDDFFHLLKDRYPELTPNDLKLCAYLKMNLSSKEIARLMNVTVKAIEIGRYRLRKKLLLSTEVNLYEFLVDLAKESK</sequence>
<organism evidence="6 7">
    <name type="scientific">Siphonobacter curvatus</name>
    <dbReference type="NCBI Taxonomy" id="2094562"/>
    <lineage>
        <taxon>Bacteria</taxon>
        <taxon>Pseudomonadati</taxon>
        <taxon>Bacteroidota</taxon>
        <taxon>Cytophagia</taxon>
        <taxon>Cytophagales</taxon>
        <taxon>Cytophagaceae</taxon>
        <taxon>Siphonobacter</taxon>
    </lineage>
</organism>
<comment type="caution">
    <text evidence="6">The sequence shown here is derived from an EMBL/GenBank/DDBJ whole genome shotgun (WGS) entry which is preliminary data.</text>
</comment>
<keyword evidence="1" id="KW-0597">Phosphoprotein</keyword>